<accession>A0A9P9WIZ8</accession>
<feature type="compositionally biased region" description="Low complexity" evidence="1">
    <location>
        <begin position="44"/>
        <end position="54"/>
    </location>
</feature>
<sequence length="175" mass="18419">MKTFTTAFVSLLLASVAVADLPYNMPVGRGEQEKPHPPPVSIQTHPNGGHHTGPWHPPGTGGHHHPTGTGGHHHPTGTGGHHHPTGTGGYHPHHPGTFTGHGPRPTHVKEKEPHTFKTHTRTRPHHPHGTGPHGTGPHGTGSHGTGTGGGHHHHPTGKPTWHKPTKPVQPTVVAQ</sequence>
<feature type="compositionally biased region" description="Basic residues" evidence="1">
    <location>
        <begin position="150"/>
        <end position="165"/>
    </location>
</feature>
<feature type="chain" id="PRO_5040203771" evidence="2">
    <location>
        <begin position="20"/>
        <end position="175"/>
    </location>
</feature>
<keyword evidence="2" id="KW-0732">Signal</keyword>
<feature type="compositionally biased region" description="Basic residues" evidence="1">
    <location>
        <begin position="62"/>
        <end position="84"/>
    </location>
</feature>
<feature type="compositionally biased region" description="Gly residues" evidence="1">
    <location>
        <begin position="131"/>
        <end position="149"/>
    </location>
</feature>
<gene>
    <name evidence="3" type="ORF">JX265_008033</name>
</gene>
<feature type="region of interest" description="Disordered" evidence="1">
    <location>
        <begin position="27"/>
        <end position="175"/>
    </location>
</feature>
<reference evidence="3" key="1">
    <citation type="submission" date="2021-03" db="EMBL/GenBank/DDBJ databases">
        <title>Revisited historic fungal species revealed as producer of novel bioactive compounds through whole genome sequencing and comparative genomics.</title>
        <authorList>
            <person name="Vignolle G.A."/>
            <person name="Hochenegger N."/>
            <person name="Mach R.L."/>
            <person name="Mach-Aigner A.R."/>
            <person name="Javad Rahimi M."/>
            <person name="Salim K.A."/>
            <person name="Chan C.M."/>
            <person name="Lim L.B.L."/>
            <person name="Cai F."/>
            <person name="Druzhinina I.S."/>
            <person name="U'Ren J.M."/>
            <person name="Derntl C."/>
        </authorList>
    </citation>
    <scope>NUCLEOTIDE SEQUENCE</scope>
    <source>
        <strain evidence="3">TUCIM 5799</strain>
    </source>
</reference>
<name>A0A9P9WIZ8_9PEZI</name>
<dbReference type="EMBL" id="JAFIMR010000021">
    <property type="protein sequence ID" value="KAI1865710.1"/>
    <property type="molecule type" value="Genomic_DNA"/>
</dbReference>
<feature type="signal peptide" evidence="2">
    <location>
        <begin position="1"/>
        <end position="19"/>
    </location>
</feature>
<dbReference type="Proteomes" id="UP000829685">
    <property type="component" value="Unassembled WGS sequence"/>
</dbReference>
<evidence type="ECO:0000256" key="1">
    <source>
        <dbReference type="SAM" id="MobiDB-lite"/>
    </source>
</evidence>
<organism evidence="3 4">
    <name type="scientific">Neoarthrinium moseri</name>
    <dbReference type="NCBI Taxonomy" id="1658444"/>
    <lineage>
        <taxon>Eukaryota</taxon>
        <taxon>Fungi</taxon>
        <taxon>Dikarya</taxon>
        <taxon>Ascomycota</taxon>
        <taxon>Pezizomycotina</taxon>
        <taxon>Sordariomycetes</taxon>
        <taxon>Xylariomycetidae</taxon>
        <taxon>Amphisphaeriales</taxon>
        <taxon>Apiosporaceae</taxon>
        <taxon>Neoarthrinium</taxon>
    </lineage>
</organism>
<keyword evidence="4" id="KW-1185">Reference proteome</keyword>
<feature type="compositionally biased region" description="Low complexity" evidence="1">
    <location>
        <begin position="95"/>
        <end position="105"/>
    </location>
</feature>
<comment type="caution">
    <text evidence="3">The sequence shown here is derived from an EMBL/GenBank/DDBJ whole genome shotgun (WGS) entry which is preliminary data.</text>
</comment>
<evidence type="ECO:0000313" key="4">
    <source>
        <dbReference type="Proteomes" id="UP000829685"/>
    </source>
</evidence>
<evidence type="ECO:0000313" key="3">
    <source>
        <dbReference type="EMBL" id="KAI1865710.1"/>
    </source>
</evidence>
<feature type="compositionally biased region" description="Basic residues" evidence="1">
    <location>
        <begin position="116"/>
        <end position="128"/>
    </location>
</feature>
<dbReference type="AlphaFoldDB" id="A0A9P9WIZ8"/>
<proteinExistence type="predicted"/>
<evidence type="ECO:0000256" key="2">
    <source>
        <dbReference type="SAM" id="SignalP"/>
    </source>
</evidence>
<protein>
    <submittedName>
        <fullName evidence="3">Uncharacterized protein</fullName>
    </submittedName>
</protein>